<accession>A0A8J5L8G3</accession>
<comment type="caution">
    <text evidence="1">The sequence shown here is derived from an EMBL/GenBank/DDBJ whole genome shotgun (WGS) entry which is preliminary data.</text>
</comment>
<sequence length="127" mass="14070">MVPLPSNKFRRVEELASASRSPNTATQMSKKRKFVADGAFFAGSRRTGTRASKSVLHGCGRRSSSEPPGRRIMYLAEFLRYKLLGSLAVRRSGPTTPVPENVTIHPPKEEDEMIRRSGATGRNLLEL</sequence>
<dbReference type="AlphaFoldDB" id="A0A8J5L8G3"/>
<name>A0A8J5L8G3_ZINOF</name>
<organism evidence="1 2">
    <name type="scientific">Zingiber officinale</name>
    <name type="common">Ginger</name>
    <name type="synonym">Amomum zingiber</name>
    <dbReference type="NCBI Taxonomy" id="94328"/>
    <lineage>
        <taxon>Eukaryota</taxon>
        <taxon>Viridiplantae</taxon>
        <taxon>Streptophyta</taxon>
        <taxon>Embryophyta</taxon>
        <taxon>Tracheophyta</taxon>
        <taxon>Spermatophyta</taxon>
        <taxon>Magnoliopsida</taxon>
        <taxon>Liliopsida</taxon>
        <taxon>Zingiberales</taxon>
        <taxon>Zingiberaceae</taxon>
        <taxon>Zingiber</taxon>
    </lineage>
</organism>
<reference evidence="1 2" key="1">
    <citation type="submission" date="2020-08" db="EMBL/GenBank/DDBJ databases">
        <title>Plant Genome Project.</title>
        <authorList>
            <person name="Zhang R.-G."/>
        </authorList>
    </citation>
    <scope>NUCLEOTIDE SEQUENCE [LARGE SCALE GENOMIC DNA]</scope>
    <source>
        <tissue evidence="1">Rhizome</tissue>
    </source>
</reference>
<protein>
    <submittedName>
        <fullName evidence="1">Uncharacterized protein</fullName>
    </submittedName>
</protein>
<evidence type="ECO:0000313" key="2">
    <source>
        <dbReference type="Proteomes" id="UP000734854"/>
    </source>
</evidence>
<dbReference type="Proteomes" id="UP000734854">
    <property type="component" value="Unassembled WGS sequence"/>
</dbReference>
<evidence type="ECO:0000313" key="1">
    <source>
        <dbReference type="EMBL" id="KAG6509624.1"/>
    </source>
</evidence>
<gene>
    <name evidence="1" type="ORF">ZIOFF_027624</name>
</gene>
<dbReference type="EMBL" id="JACMSC010000008">
    <property type="protein sequence ID" value="KAG6509624.1"/>
    <property type="molecule type" value="Genomic_DNA"/>
</dbReference>
<keyword evidence="2" id="KW-1185">Reference proteome</keyword>
<proteinExistence type="predicted"/>